<dbReference type="RefSeq" id="WP_266088003.1">
    <property type="nucleotide sequence ID" value="NZ_RKLV01000010.1"/>
</dbReference>
<keyword evidence="2" id="KW-1185">Reference proteome</keyword>
<evidence type="ECO:0000313" key="2">
    <source>
        <dbReference type="Proteomes" id="UP001149411"/>
    </source>
</evidence>
<gene>
    <name evidence="1" type="ORF">EGH25_09585</name>
</gene>
<accession>A0A9Q4C5F4</accession>
<comment type="caution">
    <text evidence="1">The sequence shown here is derived from an EMBL/GenBank/DDBJ whole genome shotgun (WGS) entry which is preliminary data.</text>
</comment>
<dbReference type="EMBL" id="RKLV01000010">
    <property type="protein sequence ID" value="MCX2819598.1"/>
    <property type="molecule type" value="Genomic_DNA"/>
</dbReference>
<name>A0A9Q4C5F4_9EURY</name>
<reference evidence="1" key="1">
    <citation type="submission" date="2022-09" db="EMBL/GenBank/DDBJ databases">
        <title>Haloadaptaus new haloarchaeum isolated from saline soil.</title>
        <authorList>
            <person name="Duran-Viseras A."/>
            <person name="Sanchez-Porro C."/>
            <person name="Ventosa A."/>
        </authorList>
    </citation>
    <scope>NUCLEOTIDE SEQUENCE</scope>
    <source>
        <strain evidence="1">F3-133</strain>
    </source>
</reference>
<dbReference type="Proteomes" id="UP001149411">
    <property type="component" value="Unassembled WGS sequence"/>
</dbReference>
<sequence length="128" mass="14150">MDLPKEHAGRRLPDGWYVWSEDDGLVACYKPGIFDGDEYPRACLPLVTVTEASRGTAGGRDGWRVSFHIEADVPARKLRKNLVGYDKAIDYALEIAGDFSDGEYDVAGFYADGDVRAGYVARLREETG</sequence>
<protein>
    <submittedName>
        <fullName evidence="1">DUF5820 family protein</fullName>
    </submittedName>
</protein>
<dbReference type="Pfam" id="PF19137">
    <property type="entry name" value="DUF5820"/>
    <property type="match status" value="1"/>
</dbReference>
<dbReference type="InterPro" id="IPR043858">
    <property type="entry name" value="DUF5820"/>
</dbReference>
<organism evidence="1 2">
    <name type="scientific">Halorutilus salinus</name>
    <dbReference type="NCBI Taxonomy" id="2487751"/>
    <lineage>
        <taxon>Archaea</taxon>
        <taxon>Methanobacteriati</taxon>
        <taxon>Methanobacteriota</taxon>
        <taxon>Stenosarchaea group</taxon>
        <taxon>Halobacteria</taxon>
        <taxon>Halorutilales</taxon>
        <taxon>Halorutilaceae</taxon>
        <taxon>Halorutilus</taxon>
    </lineage>
</organism>
<evidence type="ECO:0000313" key="1">
    <source>
        <dbReference type="EMBL" id="MCX2819598.1"/>
    </source>
</evidence>
<proteinExistence type="predicted"/>
<dbReference type="AlphaFoldDB" id="A0A9Q4C5F4"/>